<dbReference type="InterPro" id="IPR036390">
    <property type="entry name" value="WH_DNA-bd_sf"/>
</dbReference>
<dbReference type="InterPro" id="IPR036388">
    <property type="entry name" value="WH-like_DNA-bd_sf"/>
</dbReference>
<dbReference type="SUPFAM" id="SSF46785">
    <property type="entry name" value="Winged helix' DNA-binding domain"/>
    <property type="match status" value="1"/>
</dbReference>
<comment type="caution">
    <text evidence="2">The sequence shown here is derived from an EMBL/GenBank/DDBJ whole genome shotgun (WGS) entry which is preliminary data.</text>
</comment>
<evidence type="ECO:0000259" key="1">
    <source>
        <dbReference type="Pfam" id="PF24035"/>
    </source>
</evidence>
<evidence type="ECO:0000313" key="2">
    <source>
        <dbReference type="EMBL" id="ELY52042.1"/>
    </source>
</evidence>
<proteinExistence type="predicted"/>
<gene>
    <name evidence="2" type="ORF">C492_19981</name>
</gene>
<organism evidence="2 3">
    <name type="scientific">Natronococcus jeotgali DSM 18795</name>
    <dbReference type="NCBI Taxonomy" id="1227498"/>
    <lineage>
        <taxon>Archaea</taxon>
        <taxon>Methanobacteriati</taxon>
        <taxon>Methanobacteriota</taxon>
        <taxon>Stenosarchaea group</taxon>
        <taxon>Halobacteria</taxon>
        <taxon>Halobacteriales</taxon>
        <taxon>Natrialbaceae</taxon>
        <taxon>Natronococcus</taxon>
    </lineage>
</organism>
<dbReference type="OrthoDB" id="174098at2157"/>
<dbReference type="Pfam" id="PF24035">
    <property type="entry name" value="DUF7344"/>
    <property type="match status" value="1"/>
</dbReference>
<dbReference type="Proteomes" id="UP000011531">
    <property type="component" value="Unassembled WGS sequence"/>
</dbReference>
<sequence length="113" mass="12365">MCTTHGTVDAIDGVFDALSHPVRRRVLRALRTDSATSVAALVSELVGAEIDGRRPDRTRIEVALYHRHLPKMADAGVIDYDPESGTVETTEATVVARELLRREGTGNRAARTR</sequence>
<dbReference type="AlphaFoldDB" id="L9WRL5"/>
<feature type="domain" description="DUF7344" evidence="1">
    <location>
        <begin position="15"/>
        <end position="88"/>
    </location>
</feature>
<accession>L9WRL5</accession>
<keyword evidence="3" id="KW-1185">Reference proteome</keyword>
<dbReference type="InterPro" id="IPR055768">
    <property type="entry name" value="DUF7344"/>
</dbReference>
<protein>
    <recommendedName>
        <fullName evidence="1">DUF7344 domain-containing protein</fullName>
    </recommendedName>
</protein>
<name>L9WRL5_9EURY</name>
<dbReference type="Gene3D" id="1.10.10.10">
    <property type="entry name" value="Winged helix-like DNA-binding domain superfamily/Winged helix DNA-binding domain"/>
    <property type="match status" value="1"/>
</dbReference>
<dbReference type="RefSeq" id="WP_008426742.1">
    <property type="nucleotide sequence ID" value="NZ_AOIA01000160.1"/>
</dbReference>
<evidence type="ECO:0000313" key="3">
    <source>
        <dbReference type="Proteomes" id="UP000011531"/>
    </source>
</evidence>
<reference evidence="2 3" key="1">
    <citation type="journal article" date="2014" name="PLoS Genet.">
        <title>Phylogenetically driven sequencing of extremely halophilic archaea reveals strategies for static and dynamic osmo-response.</title>
        <authorList>
            <person name="Becker E.A."/>
            <person name="Seitzer P.M."/>
            <person name="Tritt A."/>
            <person name="Larsen D."/>
            <person name="Krusor M."/>
            <person name="Yao A.I."/>
            <person name="Wu D."/>
            <person name="Madern D."/>
            <person name="Eisen J.A."/>
            <person name="Darling A.E."/>
            <person name="Facciotti M.T."/>
        </authorList>
    </citation>
    <scope>NUCLEOTIDE SEQUENCE [LARGE SCALE GENOMIC DNA]</scope>
    <source>
        <strain evidence="2 3">DSM 18795</strain>
    </source>
</reference>
<dbReference type="EMBL" id="AOIA01000160">
    <property type="protein sequence ID" value="ELY52042.1"/>
    <property type="molecule type" value="Genomic_DNA"/>
</dbReference>